<keyword evidence="4" id="KW-1185">Reference proteome</keyword>
<evidence type="ECO:0000313" key="3">
    <source>
        <dbReference type="EMBL" id="CAL5222853.1"/>
    </source>
</evidence>
<dbReference type="Proteomes" id="UP001497392">
    <property type="component" value="Unassembled WGS sequence"/>
</dbReference>
<reference evidence="3 4" key="1">
    <citation type="submission" date="2024-06" db="EMBL/GenBank/DDBJ databases">
        <authorList>
            <person name="Kraege A."/>
            <person name="Thomma B."/>
        </authorList>
    </citation>
    <scope>NUCLEOTIDE SEQUENCE [LARGE SCALE GENOMIC DNA]</scope>
</reference>
<comment type="caution">
    <text evidence="3">The sequence shown here is derived from an EMBL/GenBank/DDBJ whole genome shotgun (WGS) entry which is preliminary data.</text>
</comment>
<evidence type="ECO:0000259" key="2">
    <source>
        <dbReference type="Pfam" id="PF24289"/>
    </source>
</evidence>
<evidence type="ECO:0000256" key="1">
    <source>
        <dbReference type="SAM" id="Phobius"/>
    </source>
</evidence>
<protein>
    <submittedName>
        <fullName evidence="3">G5278 protein</fullName>
    </submittedName>
</protein>
<organism evidence="3 4">
    <name type="scientific">Coccomyxa viridis</name>
    <dbReference type="NCBI Taxonomy" id="1274662"/>
    <lineage>
        <taxon>Eukaryota</taxon>
        <taxon>Viridiplantae</taxon>
        <taxon>Chlorophyta</taxon>
        <taxon>core chlorophytes</taxon>
        <taxon>Trebouxiophyceae</taxon>
        <taxon>Trebouxiophyceae incertae sedis</taxon>
        <taxon>Coccomyxaceae</taxon>
        <taxon>Coccomyxa</taxon>
    </lineage>
</organism>
<keyword evidence="1" id="KW-0472">Membrane</keyword>
<feature type="transmembrane region" description="Helical" evidence="1">
    <location>
        <begin position="22"/>
        <end position="48"/>
    </location>
</feature>
<sequence length="325" mass="35553">MVIVSAGAVLAYWDPAGQLALLAWWLAWQTLTGLYLAVTLILITAAAVESIGLGKRACSYHHVGGCSTQQQGSLGPGIGQWITVYDEHPRKPLNQRCHEHVTNTALKQLNEQANKAGLMVSSVAGCHGLWTFIMDAGTGFTEQMCVLGNPFNSKSLPEYFLPDEWIQYYQVRGFMITAVAGSTGACSLVVMSKGTPYTDQTYKVSKSFPIKWISNNCTIGWYITSMAYFQGKWVIVMSKNAGFVDQYVELDFQHPSEGYLKWATGGLGYQITAVAATPKKNAAVLSIPRQQATHNLQDIKTSLQFPSASINKQYIAGIAYGRTVS</sequence>
<dbReference type="InterPro" id="IPR055900">
    <property type="entry name" value="DUF7477"/>
</dbReference>
<dbReference type="Pfam" id="PF24289">
    <property type="entry name" value="DUF7477"/>
    <property type="match status" value="1"/>
</dbReference>
<evidence type="ECO:0000313" key="4">
    <source>
        <dbReference type="Proteomes" id="UP001497392"/>
    </source>
</evidence>
<name>A0ABP1FXD5_9CHLO</name>
<dbReference type="EMBL" id="CAXHTA020000007">
    <property type="protein sequence ID" value="CAL5222853.1"/>
    <property type="molecule type" value="Genomic_DNA"/>
</dbReference>
<keyword evidence="1" id="KW-1133">Transmembrane helix</keyword>
<keyword evidence="1" id="KW-0812">Transmembrane</keyword>
<proteinExistence type="predicted"/>
<feature type="domain" description="DUF7477" evidence="2">
    <location>
        <begin position="70"/>
        <end position="325"/>
    </location>
</feature>
<gene>
    <name evidence="3" type="primary">g5278</name>
    <name evidence="3" type="ORF">VP750_LOCUS4512</name>
</gene>
<accession>A0ABP1FXD5</accession>